<feature type="compositionally biased region" description="Low complexity" evidence="1">
    <location>
        <begin position="92"/>
        <end position="110"/>
    </location>
</feature>
<feature type="region of interest" description="Disordered" evidence="1">
    <location>
        <begin position="1"/>
        <end position="32"/>
    </location>
</feature>
<dbReference type="EMBL" id="FOXA01000015">
    <property type="protein sequence ID" value="SFP87191.1"/>
    <property type="molecule type" value="Genomic_DNA"/>
</dbReference>
<proteinExistence type="predicted"/>
<name>A0A1I5TWC4_9RHOB</name>
<evidence type="ECO:0000256" key="1">
    <source>
        <dbReference type="SAM" id="MobiDB-lite"/>
    </source>
</evidence>
<reference evidence="2 3" key="1">
    <citation type="submission" date="2016-10" db="EMBL/GenBank/DDBJ databases">
        <authorList>
            <person name="de Groot N.N."/>
        </authorList>
    </citation>
    <scope>NUCLEOTIDE SEQUENCE [LARGE SCALE GENOMIC DNA]</scope>
    <source>
        <strain evidence="2 3">DSM 19547</strain>
    </source>
</reference>
<feature type="compositionally biased region" description="Polar residues" evidence="1">
    <location>
        <begin position="1"/>
        <end position="14"/>
    </location>
</feature>
<dbReference type="STRING" id="441119.SAMN04488047_11557"/>
<evidence type="ECO:0000313" key="2">
    <source>
        <dbReference type="EMBL" id="SFP87191.1"/>
    </source>
</evidence>
<accession>A0A1I5TWC4</accession>
<evidence type="ECO:0000313" key="3">
    <source>
        <dbReference type="Proteomes" id="UP000199356"/>
    </source>
</evidence>
<feature type="region of interest" description="Disordered" evidence="1">
    <location>
        <begin position="84"/>
        <end position="110"/>
    </location>
</feature>
<protein>
    <submittedName>
        <fullName evidence="2">Uncharacterized protein</fullName>
    </submittedName>
</protein>
<keyword evidence="3" id="KW-1185">Reference proteome</keyword>
<organism evidence="2 3">
    <name type="scientific">Tranquillimonas alkanivorans</name>
    <dbReference type="NCBI Taxonomy" id="441119"/>
    <lineage>
        <taxon>Bacteria</taxon>
        <taxon>Pseudomonadati</taxon>
        <taxon>Pseudomonadota</taxon>
        <taxon>Alphaproteobacteria</taxon>
        <taxon>Rhodobacterales</taxon>
        <taxon>Roseobacteraceae</taxon>
        <taxon>Tranquillimonas</taxon>
    </lineage>
</organism>
<dbReference type="AlphaFoldDB" id="A0A1I5TWC4"/>
<gene>
    <name evidence="2" type="ORF">SAMN04488047_11557</name>
</gene>
<dbReference type="Proteomes" id="UP000199356">
    <property type="component" value="Unassembled WGS sequence"/>
</dbReference>
<sequence length="110" mass="11760">MSDMTLQAPGNSDTWQREHSTTMQADLARGEVSVQLKENRDEGALRTVEVTIRQASDYGRQMRIIGYPEGRPYGAYSALGSACPTASTRNASTGRCSGSSRTGNGNVNSG</sequence>